<evidence type="ECO:0000256" key="10">
    <source>
        <dbReference type="ARBA" id="ARBA00023002"/>
    </source>
</evidence>
<evidence type="ECO:0000256" key="7">
    <source>
        <dbReference type="ARBA" id="ARBA00022723"/>
    </source>
</evidence>
<dbReference type="OrthoDB" id="2789670at2759"/>
<keyword evidence="11 15" id="KW-0408">Iron</keyword>
<evidence type="ECO:0000256" key="13">
    <source>
        <dbReference type="ARBA" id="ARBA00023136"/>
    </source>
</evidence>
<dbReference type="GO" id="GO:0016712">
    <property type="term" value="F:oxidoreductase activity, acting on paired donors, with incorporation or reduction of molecular oxygen, reduced flavin or flavoprotein as one donor, and incorporation of one atom of oxygen"/>
    <property type="evidence" value="ECO:0007669"/>
    <property type="project" value="UniProtKB-EC"/>
</dbReference>
<comment type="catalytic activity">
    <reaction evidence="14">
        <text>an organic molecule + reduced [NADPH--hemoprotein reductase] + O2 = an alcohol + oxidized [NADPH--hemoprotein reductase] + H2O + H(+)</text>
        <dbReference type="Rhea" id="RHEA:17149"/>
        <dbReference type="Rhea" id="RHEA-COMP:11964"/>
        <dbReference type="Rhea" id="RHEA-COMP:11965"/>
        <dbReference type="ChEBI" id="CHEBI:15377"/>
        <dbReference type="ChEBI" id="CHEBI:15378"/>
        <dbReference type="ChEBI" id="CHEBI:15379"/>
        <dbReference type="ChEBI" id="CHEBI:30879"/>
        <dbReference type="ChEBI" id="CHEBI:57618"/>
        <dbReference type="ChEBI" id="CHEBI:58210"/>
        <dbReference type="ChEBI" id="CHEBI:142491"/>
        <dbReference type="EC" id="1.14.14.1"/>
    </reaction>
</comment>
<dbReference type="SUPFAM" id="SSF48264">
    <property type="entry name" value="Cytochrome P450"/>
    <property type="match status" value="1"/>
</dbReference>
<evidence type="ECO:0000256" key="9">
    <source>
        <dbReference type="ARBA" id="ARBA00022848"/>
    </source>
</evidence>
<keyword evidence="7 15" id="KW-0479">Metal-binding</keyword>
<evidence type="ECO:0000256" key="1">
    <source>
        <dbReference type="ARBA" id="ARBA00001971"/>
    </source>
</evidence>
<dbReference type="PRINTS" id="PR00463">
    <property type="entry name" value="EP450I"/>
</dbReference>
<evidence type="ECO:0000256" key="2">
    <source>
        <dbReference type="ARBA" id="ARBA00004174"/>
    </source>
</evidence>
<dbReference type="Gene3D" id="1.10.630.10">
    <property type="entry name" value="Cytochrome P450"/>
    <property type="match status" value="1"/>
</dbReference>
<evidence type="ECO:0000256" key="11">
    <source>
        <dbReference type="ARBA" id="ARBA00023004"/>
    </source>
</evidence>
<dbReference type="SMR" id="A0A9N9R1Q0"/>
<dbReference type="InterPro" id="IPR050476">
    <property type="entry name" value="Insect_CytP450_Detox"/>
</dbReference>
<organism evidence="17 18">
    <name type="scientific">Diatraea saccharalis</name>
    <name type="common">sugarcane borer</name>
    <dbReference type="NCBI Taxonomy" id="40085"/>
    <lineage>
        <taxon>Eukaryota</taxon>
        <taxon>Metazoa</taxon>
        <taxon>Ecdysozoa</taxon>
        <taxon>Arthropoda</taxon>
        <taxon>Hexapoda</taxon>
        <taxon>Insecta</taxon>
        <taxon>Pterygota</taxon>
        <taxon>Neoptera</taxon>
        <taxon>Endopterygota</taxon>
        <taxon>Lepidoptera</taxon>
        <taxon>Glossata</taxon>
        <taxon>Ditrysia</taxon>
        <taxon>Pyraloidea</taxon>
        <taxon>Crambidae</taxon>
        <taxon>Crambinae</taxon>
        <taxon>Diatraea</taxon>
    </lineage>
</organism>
<reference evidence="17" key="1">
    <citation type="submission" date="2021-12" db="EMBL/GenBank/DDBJ databases">
        <authorList>
            <person name="King R."/>
        </authorList>
    </citation>
    <scope>NUCLEOTIDE SEQUENCE</scope>
</reference>
<sequence>MALFASLTLLVILISIFFLYYKKKYSYWSNKGVKGPTPWPVVGNFGNIILQKESLDMCIRRIYSKFRAEKLVGIYAGYKPTLLVKDPELVKCVLIKDFDVFNERGFSSSKSRLSINLFSADGEKWRIMRQKLTPVFTTKKLREMIPTIQNCVKDFLLYVENLVDKNIDYEIRALAGKYTLEVIGSCAFGLDLHTFTEEENEFSKMAKKIFNPSTKLKILNLIDLIFPGIRRNFVSSTERQEFFVNLVREIQKEREGKPLKHKDFMDLMIELKEQGKASRKLEDGIAEIEIDDYMIAAQALVFYSAGFETSAATMSFLIHEMALNLDIQDRVYKEICEVVDKHNGDINYDAIKNMKYLEMVMNETSRKHSIATVFLRRSTSTYTFPGTNVTIPKGTSIMIPASGLHKDPKYFPNPDKFDPERFAPGKLISSIPQCAFLPFGEGPRICIGMRFAKVQTLLGTAAFLKKFKVEPSSKTKSELILDPKAVVVSAKNGIWVKISKR</sequence>
<dbReference type="CDD" id="cd11056">
    <property type="entry name" value="CYP6-like"/>
    <property type="match status" value="1"/>
</dbReference>
<dbReference type="EC" id="1.14.14.1" evidence="5"/>
<protein>
    <recommendedName>
        <fullName evidence="5">unspecific monooxygenase</fullName>
        <ecNumber evidence="5">1.14.14.1</ecNumber>
    </recommendedName>
</protein>
<evidence type="ECO:0000256" key="12">
    <source>
        <dbReference type="ARBA" id="ARBA00023033"/>
    </source>
</evidence>
<keyword evidence="18" id="KW-1185">Reference proteome</keyword>
<reference evidence="17" key="2">
    <citation type="submission" date="2022-10" db="EMBL/GenBank/DDBJ databases">
        <authorList>
            <consortium name="ENA_rothamsted_submissions"/>
            <consortium name="culmorum"/>
            <person name="King R."/>
        </authorList>
    </citation>
    <scope>NUCLEOTIDE SEQUENCE</scope>
</reference>
<dbReference type="PANTHER" id="PTHR24292:SF54">
    <property type="entry name" value="CYP9F3-RELATED"/>
    <property type="match status" value="1"/>
</dbReference>
<keyword evidence="6 15" id="KW-0349">Heme</keyword>
<dbReference type="FunFam" id="1.10.630.10:FF:000042">
    <property type="entry name" value="Cytochrome P450"/>
    <property type="match status" value="1"/>
</dbReference>
<dbReference type="InterPro" id="IPR017972">
    <property type="entry name" value="Cyt_P450_CS"/>
</dbReference>
<dbReference type="GO" id="GO:0005789">
    <property type="term" value="C:endoplasmic reticulum membrane"/>
    <property type="evidence" value="ECO:0007669"/>
    <property type="project" value="UniProtKB-SubCell"/>
</dbReference>
<gene>
    <name evidence="17" type="ORF">DIATSA_LOCUS5670</name>
</gene>
<dbReference type="PANTHER" id="PTHR24292">
    <property type="entry name" value="CYTOCHROME P450"/>
    <property type="match status" value="1"/>
</dbReference>
<keyword evidence="13" id="KW-0472">Membrane</keyword>
<name>A0A9N9R1Q0_9NEOP</name>
<evidence type="ECO:0000313" key="17">
    <source>
        <dbReference type="EMBL" id="CAG9787817.1"/>
    </source>
</evidence>
<comment type="subcellular location">
    <subcellularLocation>
        <location evidence="3">Endoplasmic reticulum membrane</location>
        <topology evidence="3">Peripheral membrane protein</topology>
    </subcellularLocation>
    <subcellularLocation>
        <location evidence="2">Microsome membrane</location>
        <topology evidence="2">Peripheral membrane protein</topology>
    </subcellularLocation>
</comment>
<evidence type="ECO:0000256" key="3">
    <source>
        <dbReference type="ARBA" id="ARBA00004406"/>
    </source>
</evidence>
<dbReference type="GO" id="GO:0005506">
    <property type="term" value="F:iron ion binding"/>
    <property type="evidence" value="ECO:0007669"/>
    <property type="project" value="InterPro"/>
</dbReference>
<keyword evidence="12 16" id="KW-0503">Monooxygenase</keyword>
<dbReference type="GO" id="GO:0020037">
    <property type="term" value="F:heme binding"/>
    <property type="evidence" value="ECO:0007669"/>
    <property type="project" value="InterPro"/>
</dbReference>
<dbReference type="Proteomes" id="UP001153714">
    <property type="component" value="Chromosome 18"/>
</dbReference>
<evidence type="ECO:0000256" key="6">
    <source>
        <dbReference type="ARBA" id="ARBA00022617"/>
    </source>
</evidence>
<dbReference type="Pfam" id="PF00067">
    <property type="entry name" value="p450"/>
    <property type="match status" value="1"/>
</dbReference>
<comment type="cofactor">
    <cofactor evidence="1 15">
        <name>heme</name>
        <dbReference type="ChEBI" id="CHEBI:30413"/>
    </cofactor>
</comment>
<evidence type="ECO:0000256" key="16">
    <source>
        <dbReference type="RuleBase" id="RU000461"/>
    </source>
</evidence>
<keyword evidence="10 16" id="KW-0560">Oxidoreductase</keyword>
<dbReference type="PRINTS" id="PR00385">
    <property type="entry name" value="P450"/>
</dbReference>
<evidence type="ECO:0000313" key="18">
    <source>
        <dbReference type="Proteomes" id="UP001153714"/>
    </source>
</evidence>
<dbReference type="PROSITE" id="PS00086">
    <property type="entry name" value="CYTOCHROME_P450"/>
    <property type="match status" value="1"/>
</dbReference>
<evidence type="ECO:0000256" key="8">
    <source>
        <dbReference type="ARBA" id="ARBA00022824"/>
    </source>
</evidence>
<feature type="binding site" description="axial binding residue" evidence="15">
    <location>
        <position position="446"/>
    </location>
    <ligand>
        <name>heme</name>
        <dbReference type="ChEBI" id="CHEBI:30413"/>
    </ligand>
    <ligandPart>
        <name>Fe</name>
        <dbReference type="ChEBI" id="CHEBI:18248"/>
    </ligandPart>
</feature>
<evidence type="ECO:0000256" key="15">
    <source>
        <dbReference type="PIRSR" id="PIRSR602401-1"/>
    </source>
</evidence>
<proteinExistence type="inferred from homology"/>
<evidence type="ECO:0000256" key="14">
    <source>
        <dbReference type="ARBA" id="ARBA00047827"/>
    </source>
</evidence>
<accession>A0A9N9R1Q0</accession>
<dbReference type="InterPro" id="IPR001128">
    <property type="entry name" value="Cyt_P450"/>
</dbReference>
<evidence type="ECO:0000256" key="4">
    <source>
        <dbReference type="ARBA" id="ARBA00010617"/>
    </source>
</evidence>
<comment type="similarity">
    <text evidence="4 16">Belongs to the cytochrome P450 family.</text>
</comment>
<evidence type="ECO:0000256" key="5">
    <source>
        <dbReference type="ARBA" id="ARBA00012109"/>
    </source>
</evidence>
<keyword evidence="8" id="KW-0256">Endoplasmic reticulum</keyword>
<dbReference type="EMBL" id="OU893349">
    <property type="protein sequence ID" value="CAG9787817.1"/>
    <property type="molecule type" value="Genomic_DNA"/>
</dbReference>
<dbReference type="InterPro" id="IPR002401">
    <property type="entry name" value="Cyt_P450_E_grp-I"/>
</dbReference>
<keyword evidence="9" id="KW-0492">Microsome</keyword>
<dbReference type="AlphaFoldDB" id="A0A9N9R1Q0"/>
<dbReference type="InterPro" id="IPR036396">
    <property type="entry name" value="Cyt_P450_sf"/>
</dbReference>